<dbReference type="RefSeq" id="WP_263075548.1">
    <property type="nucleotide sequence ID" value="NZ_CP089977.1"/>
</dbReference>
<evidence type="ECO:0000256" key="2">
    <source>
        <dbReference type="ARBA" id="ARBA00008034"/>
    </source>
</evidence>
<evidence type="ECO:0000256" key="4">
    <source>
        <dbReference type="ARBA" id="ARBA00022989"/>
    </source>
</evidence>
<feature type="transmembrane region" description="Helical" evidence="7">
    <location>
        <begin position="51"/>
        <end position="84"/>
    </location>
</feature>
<keyword evidence="4 7" id="KW-1133">Transmembrane helix</keyword>
<evidence type="ECO:0000256" key="6">
    <source>
        <dbReference type="RuleBase" id="RU003943"/>
    </source>
</evidence>
<organism evidence="8 9">
    <name type="scientific">Moraxella nasicaprae</name>
    <dbReference type="NCBI Taxonomy" id="2904122"/>
    <lineage>
        <taxon>Bacteria</taxon>
        <taxon>Pseudomonadati</taxon>
        <taxon>Pseudomonadota</taxon>
        <taxon>Gammaproteobacteria</taxon>
        <taxon>Moraxellales</taxon>
        <taxon>Moraxellaceae</taxon>
        <taxon>Moraxella</taxon>
    </lineage>
</organism>
<dbReference type="Proteomes" id="UP001063782">
    <property type="component" value="Chromosome"/>
</dbReference>
<comment type="similarity">
    <text evidence="2 6">Belongs to the ABC-3 integral membrane protein family.</text>
</comment>
<feature type="transmembrane region" description="Helical" evidence="7">
    <location>
        <begin position="20"/>
        <end position="39"/>
    </location>
</feature>
<feature type="transmembrane region" description="Helical" evidence="7">
    <location>
        <begin position="96"/>
        <end position="113"/>
    </location>
</feature>
<keyword evidence="3 6" id="KW-0812">Transmembrane</keyword>
<evidence type="ECO:0000313" key="8">
    <source>
        <dbReference type="EMBL" id="UXZ04069.1"/>
    </source>
</evidence>
<dbReference type="SUPFAM" id="SSF81345">
    <property type="entry name" value="ABC transporter involved in vitamin B12 uptake, BtuC"/>
    <property type="match status" value="1"/>
</dbReference>
<evidence type="ECO:0000256" key="5">
    <source>
        <dbReference type="ARBA" id="ARBA00023136"/>
    </source>
</evidence>
<dbReference type="Pfam" id="PF00950">
    <property type="entry name" value="ABC-3"/>
    <property type="match status" value="1"/>
</dbReference>
<proteinExistence type="inferred from homology"/>
<sequence length="278" mass="29433">MTPTQFFLDPLAHTFMQHALIAAIAVSSVCAVLSCFVVLKGWSLMGDAISHGVFLGVVVASILGLPLMLGAFLAGILCAVSVGFLKNNTRIKEDTLMGIVFSSMFAFGLVAFTKLNTGEHLKHILFGNLLGISNALLWQVVAVSVAVLLLILIKYRDFLLYAFDAAQARIAGLPVSALHYGLLILLCATIVVAMNAVGVILVVAMLISPGITAFLLTKRFLPMLAIAIISSIISSTVGVLASFHLDSATGATIVLCQAVLFMGAMLINKIKQTHHQPA</sequence>
<evidence type="ECO:0000256" key="1">
    <source>
        <dbReference type="ARBA" id="ARBA00004141"/>
    </source>
</evidence>
<evidence type="ECO:0000256" key="7">
    <source>
        <dbReference type="SAM" id="Phobius"/>
    </source>
</evidence>
<dbReference type="EMBL" id="CP089977">
    <property type="protein sequence ID" value="UXZ04069.1"/>
    <property type="molecule type" value="Genomic_DNA"/>
</dbReference>
<keyword evidence="6" id="KW-0813">Transport</keyword>
<evidence type="ECO:0000313" key="9">
    <source>
        <dbReference type="Proteomes" id="UP001063782"/>
    </source>
</evidence>
<feature type="transmembrane region" description="Helical" evidence="7">
    <location>
        <begin position="182"/>
        <end position="208"/>
    </location>
</feature>
<accession>A0ABY6F211</accession>
<dbReference type="PANTHER" id="PTHR30477">
    <property type="entry name" value="ABC-TRANSPORTER METAL-BINDING PROTEIN"/>
    <property type="match status" value="1"/>
</dbReference>
<keyword evidence="5 7" id="KW-0472">Membrane</keyword>
<protein>
    <submittedName>
        <fullName evidence="8">Metal ABC transporter permease</fullName>
    </submittedName>
</protein>
<comment type="subcellular location">
    <subcellularLocation>
        <location evidence="6">Cell membrane</location>
        <topology evidence="6">Multi-pass membrane protein</topology>
    </subcellularLocation>
    <subcellularLocation>
        <location evidence="1">Membrane</location>
        <topology evidence="1">Multi-pass membrane protein</topology>
    </subcellularLocation>
</comment>
<reference evidence="8" key="1">
    <citation type="submission" date="2021-12" db="EMBL/GenBank/DDBJ databases">
        <title>taxonomy of Moraxella sp. ZY201224.</title>
        <authorList>
            <person name="Li F."/>
        </authorList>
    </citation>
    <scope>NUCLEOTIDE SEQUENCE</scope>
    <source>
        <strain evidence="8">ZY201224</strain>
    </source>
</reference>
<name>A0ABY6F211_9GAMM</name>
<dbReference type="InterPro" id="IPR037294">
    <property type="entry name" value="ABC_BtuC-like"/>
</dbReference>
<dbReference type="CDD" id="cd06550">
    <property type="entry name" value="TM_ABC_iron-siderophores_like"/>
    <property type="match status" value="1"/>
</dbReference>
<dbReference type="Gene3D" id="1.10.3470.10">
    <property type="entry name" value="ABC transporter involved in vitamin B12 uptake, BtuC"/>
    <property type="match status" value="1"/>
</dbReference>
<dbReference type="PANTHER" id="PTHR30477:SF24">
    <property type="entry name" value="IRON TRANSPORT SYSTEM MEMBRANE PROTEIN HI_0359-RELATED"/>
    <property type="match status" value="1"/>
</dbReference>
<evidence type="ECO:0000256" key="3">
    <source>
        <dbReference type="ARBA" id="ARBA00022692"/>
    </source>
</evidence>
<dbReference type="InterPro" id="IPR001626">
    <property type="entry name" value="ABC_TroCD"/>
</dbReference>
<feature type="transmembrane region" description="Helical" evidence="7">
    <location>
        <begin position="247"/>
        <end position="267"/>
    </location>
</feature>
<feature type="transmembrane region" description="Helical" evidence="7">
    <location>
        <begin position="220"/>
        <end position="241"/>
    </location>
</feature>
<gene>
    <name evidence="8" type="ORF">LU297_05460</name>
</gene>
<keyword evidence="9" id="KW-1185">Reference proteome</keyword>
<feature type="transmembrane region" description="Helical" evidence="7">
    <location>
        <begin position="125"/>
        <end position="153"/>
    </location>
</feature>